<sequence length="211" mass="23381">MTEPDEAGRTSAAITPNGVTKSLHDEPESWPLIGTEDLYRDHWVMALRRDEIRAPQGGETFARLVLEHPGAVVVLAVDEDEQVLCLRQYRHPAARRFVELPAGLLDGEDEAPLDVARRELREEAGLEATEWVALTSAYSSPGISAELIHYFLARGLTEVDRDFDPRHEEAEMEVFWAPYSELYDAAVSGRVTDAPLVVAVLVAHAQGLVGR</sequence>
<organism evidence="5 6">
    <name type="scientific">Nocardioides szechwanensis</name>
    <dbReference type="NCBI Taxonomy" id="1005944"/>
    <lineage>
        <taxon>Bacteria</taxon>
        <taxon>Bacillati</taxon>
        <taxon>Actinomycetota</taxon>
        <taxon>Actinomycetes</taxon>
        <taxon>Propionibacteriales</taxon>
        <taxon>Nocardioidaceae</taxon>
        <taxon>Nocardioides</taxon>
    </lineage>
</organism>
<dbReference type="PANTHER" id="PTHR11839:SF18">
    <property type="entry name" value="NUDIX HYDROLASE DOMAIN-CONTAINING PROTEIN"/>
    <property type="match status" value="1"/>
</dbReference>
<proteinExistence type="predicted"/>
<dbReference type="STRING" id="1005944.SAMN05192576_1443"/>
<evidence type="ECO:0000313" key="5">
    <source>
        <dbReference type="EMBL" id="SDM98905.1"/>
    </source>
</evidence>
<dbReference type="InterPro" id="IPR000086">
    <property type="entry name" value="NUDIX_hydrolase_dom"/>
</dbReference>
<protein>
    <submittedName>
        <fullName evidence="5">ADP-ribose pyrophosphatase</fullName>
    </submittedName>
</protein>
<dbReference type="Gene3D" id="3.90.79.10">
    <property type="entry name" value="Nucleoside Triphosphate Pyrophosphohydrolase"/>
    <property type="match status" value="1"/>
</dbReference>
<accession>A0A1G9XRV8</accession>
<dbReference type="EMBL" id="FNIC01000001">
    <property type="protein sequence ID" value="SDM98905.1"/>
    <property type="molecule type" value="Genomic_DNA"/>
</dbReference>
<evidence type="ECO:0000256" key="1">
    <source>
        <dbReference type="ARBA" id="ARBA00001946"/>
    </source>
</evidence>
<gene>
    <name evidence="5" type="ORF">SAMN05192576_1443</name>
</gene>
<dbReference type="GO" id="GO:0005829">
    <property type="term" value="C:cytosol"/>
    <property type="evidence" value="ECO:0007669"/>
    <property type="project" value="TreeGrafter"/>
</dbReference>
<evidence type="ECO:0000256" key="2">
    <source>
        <dbReference type="ARBA" id="ARBA00022801"/>
    </source>
</evidence>
<dbReference type="Pfam" id="PF00293">
    <property type="entry name" value="NUDIX"/>
    <property type="match status" value="1"/>
</dbReference>
<dbReference type="OrthoDB" id="9806150at2"/>
<dbReference type="GO" id="GO:0019693">
    <property type="term" value="P:ribose phosphate metabolic process"/>
    <property type="evidence" value="ECO:0007669"/>
    <property type="project" value="TreeGrafter"/>
</dbReference>
<dbReference type="GO" id="GO:0006753">
    <property type="term" value="P:nucleoside phosphate metabolic process"/>
    <property type="evidence" value="ECO:0007669"/>
    <property type="project" value="TreeGrafter"/>
</dbReference>
<dbReference type="PANTHER" id="PTHR11839">
    <property type="entry name" value="UDP/ADP-SUGAR PYROPHOSPHATASE"/>
    <property type="match status" value="1"/>
</dbReference>
<keyword evidence="2" id="KW-0378">Hydrolase</keyword>
<evidence type="ECO:0000256" key="3">
    <source>
        <dbReference type="SAM" id="MobiDB-lite"/>
    </source>
</evidence>
<dbReference type="PROSITE" id="PS51462">
    <property type="entry name" value="NUDIX"/>
    <property type="match status" value="1"/>
</dbReference>
<reference evidence="5 6" key="1">
    <citation type="submission" date="2016-10" db="EMBL/GenBank/DDBJ databases">
        <authorList>
            <person name="de Groot N.N."/>
        </authorList>
    </citation>
    <scope>NUCLEOTIDE SEQUENCE [LARGE SCALE GENOMIC DNA]</scope>
    <source>
        <strain evidence="5 6">CGMCC 1.11147</strain>
    </source>
</reference>
<dbReference type="SUPFAM" id="SSF55811">
    <property type="entry name" value="Nudix"/>
    <property type="match status" value="1"/>
</dbReference>
<feature type="region of interest" description="Disordered" evidence="3">
    <location>
        <begin position="1"/>
        <end position="27"/>
    </location>
</feature>
<dbReference type="InterPro" id="IPR015797">
    <property type="entry name" value="NUDIX_hydrolase-like_dom_sf"/>
</dbReference>
<evidence type="ECO:0000259" key="4">
    <source>
        <dbReference type="PROSITE" id="PS51462"/>
    </source>
</evidence>
<evidence type="ECO:0000313" key="6">
    <source>
        <dbReference type="Proteomes" id="UP000199004"/>
    </source>
</evidence>
<feature type="domain" description="Nudix hydrolase" evidence="4">
    <location>
        <begin position="66"/>
        <end position="199"/>
    </location>
</feature>
<dbReference type="AlphaFoldDB" id="A0A1G9XRV8"/>
<dbReference type="Proteomes" id="UP000199004">
    <property type="component" value="Unassembled WGS sequence"/>
</dbReference>
<comment type="cofactor">
    <cofactor evidence="1">
        <name>Mg(2+)</name>
        <dbReference type="ChEBI" id="CHEBI:18420"/>
    </cofactor>
</comment>
<dbReference type="GO" id="GO:0016787">
    <property type="term" value="F:hydrolase activity"/>
    <property type="evidence" value="ECO:0007669"/>
    <property type="project" value="UniProtKB-KW"/>
</dbReference>
<name>A0A1G9XRV8_9ACTN</name>
<keyword evidence="6" id="KW-1185">Reference proteome</keyword>